<dbReference type="Proteomes" id="UP000515153">
    <property type="component" value="Unplaced"/>
</dbReference>
<protein>
    <submittedName>
        <fullName evidence="3">Uncharacterized protein</fullName>
    </submittedName>
</protein>
<dbReference type="RefSeq" id="XP_030977851.1">
    <property type="nucleotide sequence ID" value="XM_031129833.1"/>
</dbReference>
<evidence type="ECO:0000256" key="1">
    <source>
        <dbReference type="SAM" id="MobiDB-lite"/>
    </source>
</evidence>
<proteinExistence type="predicted"/>
<name>A0A6P8ASG8_PYRGI</name>
<accession>A0A6P8ASG8</accession>
<gene>
    <name evidence="3" type="ORF">PgNI_09852</name>
</gene>
<sequence length="96" mass="10732">MVTCTYSIITSTSTHKTELELLNSPLSPLFTSPQTSSPNKASVQDESQVEKEESTTPQAQEKKDESSLQINDSSSLSRTIRTRDRQARQQNQHHLG</sequence>
<feature type="region of interest" description="Disordered" evidence="1">
    <location>
        <begin position="25"/>
        <end position="96"/>
    </location>
</feature>
<dbReference type="GeneID" id="41964741"/>
<evidence type="ECO:0000313" key="3">
    <source>
        <dbReference type="RefSeq" id="XP_030977851.1"/>
    </source>
</evidence>
<dbReference type="KEGG" id="pgri:PgNI_09852"/>
<reference evidence="3" key="3">
    <citation type="submission" date="2025-08" db="UniProtKB">
        <authorList>
            <consortium name="RefSeq"/>
        </authorList>
    </citation>
    <scope>IDENTIFICATION</scope>
    <source>
        <strain evidence="3">NI907</strain>
    </source>
</reference>
<reference evidence="3" key="2">
    <citation type="submission" date="2019-10" db="EMBL/GenBank/DDBJ databases">
        <authorList>
            <consortium name="NCBI Genome Project"/>
        </authorList>
    </citation>
    <scope>NUCLEOTIDE SEQUENCE</scope>
    <source>
        <strain evidence="3">NI907</strain>
    </source>
</reference>
<feature type="compositionally biased region" description="Polar residues" evidence="1">
    <location>
        <begin position="30"/>
        <end position="46"/>
    </location>
</feature>
<dbReference type="OrthoDB" id="2881954at2759"/>
<feature type="compositionally biased region" description="Basic and acidic residues" evidence="1">
    <location>
        <begin position="48"/>
        <end position="66"/>
    </location>
</feature>
<organism evidence="2 3">
    <name type="scientific">Pyricularia grisea</name>
    <name type="common">Crabgrass-specific blast fungus</name>
    <name type="synonym">Magnaporthe grisea</name>
    <dbReference type="NCBI Taxonomy" id="148305"/>
    <lineage>
        <taxon>Eukaryota</taxon>
        <taxon>Fungi</taxon>
        <taxon>Dikarya</taxon>
        <taxon>Ascomycota</taxon>
        <taxon>Pezizomycotina</taxon>
        <taxon>Sordariomycetes</taxon>
        <taxon>Sordariomycetidae</taxon>
        <taxon>Magnaporthales</taxon>
        <taxon>Pyriculariaceae</taxon>
        <taxon>Pyricularia</taxon>
    </lineage>
</organism>
<keyword evidence="2" id="KW-1185">Reference proteome</keyword>
<feature type="compositionally biased region" description="Low complexity" evidence="1">
    <location>
        <begin position="67"/>
        <end position="77"/>
    </location>
</feature>
<reference evidence="3" key="1">
    <citation type="journal article" date="2019" name="Mol. Biol. Evol.">
        <title>Blast fungal genomes show frequent chromosomal changes, gene gains and losses, and effector gene turnover.</title>
        <authorList>
            <person name="Gomez Luciano L.B."/>
            <person name="Jason Tsai I."/>
            <person name="Chuma I."/>
            <person name="Tosa Y."/>
            <person name="Chen Y.H."/>
            <person name="Li J.Y."/>
            <person name="Li M.Y."/>
            <person name="Jade Lu M.Y."/>
            <person name="Nakayashiki H."/>
            <person name="Li W.H."/>
        </authorList>
    </citation>
    <scope>NUCLEOTIDE SEQUENCE</scope>
    <source>
        <strain evidence="3">NI907</strain>
    </source>
</reference>
<dbReference type="AlphaFoldDB" id="A0A6P8ASG8"/>
<evidence type="ECO:0000313" key="2">
    <source>
        <dbReference type="Proteomes" id="UP000515153"/>
    </source>
</evidence>